<accession>A0A2G5HPY1</accession>
<protein>
    <submittedName>
        <fullName evidence="10">Sugar transporter STL1</fullName>
    </submittedName>
</protein>
<dbReference type="InterPro" id="IPR020846">
    <property type="entry name" value="MFS_dom"/>
</dbReference>
<evidence type="ECO:0000256" key="2">
    <source>
        <dbReference type="ARBA" id="ARBA00010992"/>
    </source>
</evidence>
<dbReference type="InterPro" id="IPR005828">
    <property type="entry name" value="MFS_sugar_transport-like"/>
</dbReference>
<feature type="transmembrane region" description="Helical" evidence="8">
    <location>
        <begin position="440"/>
        <end position="461"/>
    </location>
</feature>
<evidence type="ECO:0000256" key="7">
    <source>
        <dbReference type="RuleBase" id="RU003346"/>
    </source>
</evidence>
<name>A0A2G5HPY1_CERBT</name>
<dbReference type="PRINTS" id="PR00171">
    <property type="entry name" value="SUGRTRNSPORT"/>
</dbReference>
<evidence type="ECO:0000256" key="4">
    <source>
        <dbReference type="ARBA" id="ARBA00022692"/>
    </source>
</evidence>
<evidence type="ECO:0000313" key="13">
    <source>
        <dbReference type="Proteomes" id="UP001302367"/>
    </source>
</evidence>
<evidence type="ECO:0000256" key="6">
    <source>
        <dbReference type="ARBA" id="ARBA00023136"/>
    </source>
</evidence>
<dbReference type="PROSITE" id="PS50850">
    <property type="entry name" value="MFS"/>
    <property type="match status" value="1"/>
</dbReference>
<dbReference type="AlphaFoldDB" id="A0A2G5HPY1"/>
<dbReference type="Proteomes" id="UP000230605">
    <property type="component" value="Chromosome 6"/>
</dbReference>
<dbReference type="SUPFAM" id="SSF103473">
    <property type="entry name" value="MFS general substrate transporter"/>
    <property type="match status" value="1"/>
</dbReference>
<evidence type="ECO:0000313" key="11">
    <source>
        <dbReference type="EMBL" id="WPB05362.1"/>
    </source>
</evidence>
<dbReference type="PANTHER" id="PTHR48022:SF38">
    <property type="entry name" value="MAJOR FACILITATOR SUPERFAMILY (MFS) PROFILE DOMAIN-CONTAINING PROTEIN-RELATED"/>
    <property type="match status" value="1"/>
</dbReference>
<dbReference type="FunFam" id="1.20.1250.20:FF:000134">
    <property type="entry name" value="MFS sugar transporter protein"/>
    <property type="match status" value="1"/>
</dbReference>
<organism evidence="10 12">
    <name type="scientific">Cercospora beticola</name>
    <name type="common">Sugarbeet leaf spot fungus</name>
    <dbReference type="NCBI Taxonomy" id="122368"/>
    <lineage>
        <taxon>Eukaryota</taxon>
        <taxon>Fungi</taxon>
        <taxon>Dikarya</taxon>
        <taxon>Ascomycota</taxon>
        <taxon>Pezizomycotina</taxon>
        <taxon>Dothideomycetes</taxon>
        <taxon>Dothideomycetidae</taxon>
        <taxon>Mycosphaerellales</taxon>
        <taxon>Mycosphaerellaceae</taxon>
        <taxon>Cercospora</taxon>
    </lineage>
</organism>
<evidence type="ECO:0000313" key="12">
    <source>
        <dbReference type="Proteomes" id="UP000230605"/>
    </source>
</evidence>
<evidence type="ECO:0000313" key="10">
    <source>
        <dbReference type="EMBL" id="PIA94282.1"/>
    </source>
</evidence>
<dbReference type="EMBL" id="CP134189">
    <property type="protein sequence ID" value="WPB05362.1"/>
    <property type="molecule type" value="Genomic_DNA"/>
</dbReference>
<reference evidence="11 13" key="2">
    <citation type="submission" date="2023-09" db="EMBL/GenBank/DDBJ databases">
        <title>Complete-Gapless Cercospora beticola genome.</title>
        <authorList>
            <person name="Wyatt N.A."/>
            <person name="Spanner R.E."/>
            <person name="Bolton M.D."/>
        </authorList>
    </citation>
    <scope>NUCLEOTIDE SEQUENCE [LARGE SCALE GENOMIC DNA]</scope>
    <source>
        <strain evidence="11">Cb09-40</strain>
    </source>
</reference>
<dbReference type="PROSITE" id="PS00216">
    <property type="entry name" value="SUGAR_TRANSPORT_1"/>
    <property type="match status" value="1"/>
</dbReference>
<feature type="domain" description="Major facilitator superfamily (MFS) profile" evidence="9">
    <location>
        <begin position="13"/>
        <end position="465"/>
    </location>
</feature>
<dbReference type="InterPro" id="IPR005829">
    <property type="entry name" value="Sugar_transporter_CS"/>
</dbReference>
<proteinExistence type="inferred from homology"/>
<feature type="transmembrane region" description="Helical" evidence="8">
    <location>
        <begin position="412"/>
        <end position="434"/>
    </location>
</feature>
<reference evidence="10 12" key="1">
    <citation type="submission" date="2015-10" db="EMBL/GenBank/DDBJ databases">
        <title>The cercosporin biosynthetic gene cluster was horizontally transferred to several fungal lineages and shown to be expanded in Cercospora beticola based on microsynteny with recipient genomes.</title>
        <authorList>
            <person name="De Jonge R."/>
            <person name="Ebert M.K."/>
            <person name="Suttle J.C."/>
            <person name="Jurick Ii W.M."/>
            <person name="Secor G.A."/>
            <person name="Thomma B.P."/>
            <person name="Van De Peer Y."/>
            <person name="Bolton M.D."/>
        </authorList>
    </citation>
    <scope>NUCLEOTIDE SEQUENCE [LARGE SCALE GENOMIC DNA]</scope>
    <source>
        <strain evidence="10 12">09-40</strain>
    </source>
</reference>
<feature type="transmembrane region" description="Helical" evidence="8">
    <location>
        <begin position="116"/>
        <end position="136"/>
    </location>
</feature>
<evidence type="ECO:0000256" key="5">
    <source>
        <dbReference type="ARBA" id="ARBA00022989"/>
    </source>
</evidence>
<comment type="similarity">
    <text evidence="2 7">Belongs to the major facilitator superfamily. Sugar transporter (TC 2.A.1.1) family.</text>
</comment>
<keyword evidence="4 8" id="KW-0812">Transmembrane</keyword>
<feature type="transmembrane region" description="Helical" evidence="8">
    <location>
        <begin position="91"/>
        <end position="110"/>
    </location>
</feature>
<dbReference type="Gene3D" id="1.20.1250.20">
    <property type="entry name" value="MFS general substrate transporter like domains"/>
    <property type="match status" value="1"/>
</dbReference>
<dbReference type="PROSITE" id="PS51257">
    <property type="entry name" value="PROKAR_LIPOPROTEIN"/>
    <property type="match status" value="1"/>
</dbReference>
<dbReference type="Proteomes" id="UP001302367">
    <property type="component" value="Chromosome 6"/>
</dbReference>
<comment type="subcellular location">
    <subcellularLocation>
        <location evidence="1">Membrane</location>
        <topology evidence="1">Multi-pass membrane protein</topology>
    </subcellularLocation>
</comment>
<dbReference type="InterPro" id="IPR036259">
    <property type="entry name" value="MFS_trans_sf"/>
</dbReference>
<dbReference type="EMBL" id="LKMD01000104">
    <property type="protein sequence ID" value="PIA94282.1"/>
    <property type="molecule type" value="Genomic_DNA"/>
</dbReference>
<evidence type="ECO:0000256" key="3">
    <source>
        <dbReference type="ARBA" id="ARBA00022448"/>
    </source>
</evidence>
<dbReference type="GO" id="GO:0005351">
    <property type="term" value="F:carbohydrate:proton symporter activity"/>
    <property type="evidence" value="ECO:0007669"/>
    <property type="project" value="TreeGrafter"/>
</dbReference>
<feature type="transmembrane region" description="Helical" evidence="8">
    <location>
        <begin position="277"/>
        <end position="304"/>
    </location>
</feature>
<dbReference type="Pfam" id="PF00083">
    <property type="entry name" value="Sugar_tr"/>
    <property type="match status" value="1"/>
</dbReference>
<dbReference type="InterPro" id="IPR003663">
    <property type="entry name" value="Sugar/inositol_transpt"/>
</dbReference>
<feature type="transmembrane region" description="Helical" evidence="8">
    <location>
        <begin position="12"/>
        <end position="35"/>
    </location>
</feature>
<dbReference type="NCBIfam" id="TIGR00879">
    <property type="entry name" value="SP"/>
    <property type="match status" value="1"/>
</dbReference>
<feature type="transmembrane region" description="Helical" evidence="8">
    <location>
        <begin position="343"/>
        <end position="365"/>
    </location>
</feature>
<gene>
    <name evidence="10" type="ORF">CB0940_08777</name>
    <name evidence="11" type="ORF">RHO25_010014</name>
</gene>
<feature type="transmembrane region" description="Helical" evidence="8">
    <location>
        <begin position="189"/>
        <end position="208"/>
    </location>
</feature>
<sequence>MGRYIPNAFNLAVVIYVALGSTACSYGLAILGSTIGQPSFFRSLDLAQQGEPGYDRTANLFAAFNGVSSAGACLGAIFNSWSADALSRKHTIQLGAAILSIGAGLCAGSVNVGMFVFARLFAGFGIGILVTCIPMYQAEVSTPETRGFMVSMHGIMFAMGYSLSSWIGFGVYFISASGFESTFPWRFPLAFQAVPALLLLAGSFWLPYSPRWLMQKGRFEEAEGVLKRLHTRAGDTHQEEAAKEFYQMRKQLEQDRALKAKISQFELFKTASNRKRALICAAMMWFNMFTGVLIIANYAVIIFTDLGLSGYMPLLLLALWVTASFPGNILTALYVDRWGRRKFMLVGAVGLTISLLLETILQALYTGTSNVAGQRAAIFFIFLFIIFWSSCFDATQYLYMAEIFPTDVRSQGTAWGMANQFAAQIIIVVAGPIALEKIGWKFFLVLLCPTAVYVGVIYFFFPETKNRSLEDINAEFGDSVAVHYFGATEEEQKEYAKAIEAEGRISAHMSHVGEKENGVQQFETVTKV</sequence>
<evidence type="ECO:0000259" key="9">
    <source>
        <dbReference type="PROSITE" id="PS50850"/>
    </source>
</evidence>
<keyword evidence="10" id="KW-0762">Sugar transport</keyword>
<keyword evidence="6 8" id="KW-0472">Membrane</keyword>
<feature type="transmembrane region" description="Helical" evidence="8">
    <location>
        <begin position="148"/>
        <end position="169"/>
    </location>
</feature>
<feature type="transmembrane region" description="Helical" evidence="8">
    <location>
        <begin position="60"/>
        <end position="79"/>
    </location>
</feature>
<keyword evidence="13" id="KW-1185">Reference proteome</keyword>
<dbReference type="InterPro" id="IPR050360">
    <property type="entry name" value="MFS_Sugar_Transporters"/>
</dbReference>
<keyword evidence="5 8" id="KW-1133">Transmembrane helix</keyword>
<dbReference type="OrthoDB" id="6612291at2759"/>
<keyword evidence="3 7" id="KW-0813">Transport</keyword>
<dbReference type="PROSITE" id="PS00217">
    <property type="entry name" value="SUGAR_TRANSPORT_2"/>
    <property type="match status" value="1"/>
</dbReference>
<dbReference type="GO" id="GO:0016020">
    <property type="term" value="C:membrane"/>
    <property type="evidence" value="ECO:0007669"/>
    <property type="project" value="UniProtKB-SubCell"/>
</dbReference>
<feature type="transmembrane region" description="Helical" evidence="8">
    <location>
        <begin position="310"/>
        <end position="331"/>
    </location>
</feature>
<feature type="transmembrane region" description="Helical" evidence="8">
    <location>
        <begin position="377"/>
        <end position="400"/>
    </location>
</feature>
<dbReference type="PANTHER" id="PTHR48022">
    <property type="entry name" value="PLASTIDIC GLUCOSE TRANSPORTER 4"/>
    <property type="match status" value="1"/>
</dbReference>
<evidence type="ECO:0000256" key="1">
    <source>
        <dbReference type="ARBA" id="ARBA00004141"/>
    </source>
</evidence>
<evidence type="ECO:0000256" key="8">
    <source>
        <dbReference type="SAM" id="Phobius"/>
    </source>
</evidence>